<evidence type="ECO:0000256" key="1">
    <source>
        <dbReference type="SAM" id="Phobius"/>
    </source>
</evidence>
<sequence length="94" mass="10744">MLMKAIKSVFNFYILYVQPFIGLVLVGYGAWEFSGDSICTADKVIACNTSVLLKPASYFVIGTVVLFVWYIAWQKERSKEEEFKSSIKPEDFVK</sequence>
<feature type="transmembrane region" description="Helical" evidence="1">
    <location>
        <begin position="51"/>
        <end position="72"/>
    </location>
</feature>
<evidence type="ECO:0000313" key="2">
    <source>
        <dbReference type="EMBL" id="EBS0963730.1"/>
    </source>
</evidence>
<feature type="transmembrane region" description="Helical" evidence="1">
    <location>
        <begin position="12"/>
        <end position="31"/>
    </location>
</feature>
<evidence type="ECO:0008006" key="3">
    <source>
        <dbReference type="Google" id="ProtNLM"/>
    </source>
</evidence>
<organism evidence="2">
    <name type="scientific">Salmonella enterica subsp. enterica serovar Saintpaul</name>
    <dbReference type="NCBI Taxonomy" id="90105"/>
    <lineage>
        <taxon>Bacteria</taxon>
        <taxon>Pseudomonadati</taxon>
        <taxon>Pseudomonadota</taxon>
        <taxon>Gammaproteobacteria</taxon>
        <taxon>Enterobacterales</taxon>
        <taxon>Enterobacteriaceae</taxon>
        <taxon>Salmonella</taxon>
    </lineage>
</organism>
<name>A0A5U9BNK8_SALET</name>
<proteinExistence type="predicted"/>
<keyword evidence="1" id="KW-0472">Membrane</keyword>
<protein>
    <recommendedName>
        <fullName evidence="3">Transporter</fullName>
    </recommendedName>
</protein>
<comment type="caution">
    <text evidence="2">The sequence shown here is derived from an EMBL/GenBank/DDBJ whole genome shotgun (WGS) entry which is preliminary data.</text>
</comment>
<dbReference type="EMBL" id="AAGUJO010000027">
    <property type="protein sequence ID" value="EBS0963730.1"/>
    <property type="molecule type" value="Genomic_DNA"/>
</dbReference>
<keyword evidence="1" id="KW-1133">Transmembrane helix</keyword>
<dbReference type="AlphaFoldDB" id="A0A5U9BNK8"/>
<gene>
    <name evidence="2" type="ORF">D5943_23800</name>
</gene>
<keyword evidence="1" id="KW-0812">Transmembrane</keyword>
<accession>A0A5U9BNK8</accession>
<reference evidence="2" key="1">
    <citation type="submission" date="2018-09" db="EMBL/GenBank/DDBJ databases">
        <authorList>
            <person name="Ashton P.M."/>
            <person name="Dallman T."/>
            <person name="Nair S."/>
            <person name="De Pinna E."/>
            <person name="Peters T."/>
            <person name="Grant K."/>
        </authorList>
    </citation>
    <scope>NUCLEOTIDE SEQUENCE</scope>
    <source>
        <strain evidence="2">562925</strain>
    </source>
</reference>